<feature type="transmembrane region" description="Helical" evidence="1">
    <location>
        <begin position="35"/>
        <end position="59"/>
    </location>
</feature>
<evidence type="ECO:0000256" key="1">
    <source>
        <dbReference type="SAM" id="Phobius"/>
    </source>
</evidence>
<feature type="transmembrane region" description="Helical" evidence="1">
    <location>
        <begin position="157"/>
        <end position="178"/>
    </location>
</feature>
<name>A0A828Z708_9LEPT</name>
<evidence type="ECO:0000259" key="2">
    <source>
        <dbReference type="Pfam" id="PF02517"/>
    </source>
</evidence>
<dbReference type="PANTHER" id="PTHR39430">
    <property type="entry name" value="MEMBRANE-ASSOCIATED PROTEASE-RELATED"/>
    <property type="match status" value="1"/>
</dbReference>
<keyword evidence="3" id="KW-0378">Hydrolase</keyword>
<feature type="domain" description="CAAX prenyl protease 2/Lysostaphin resistance protein A-like" evidence="2">
    <location>
        <begin position="199"/>
        <end position="290"/>
    </location>
</feature>
<dbReference type="AlphaFoldDB" id="A0A828Z708"/>
<keyword evidence="1" id="KW-1133">Transmembrane helix</keyword>
<evidence type="ECO:0000313" key="3">
    <source>
        <dbReference type="EMBL" id="EKR65742.1"/>
    </source>
</evidence>
<dbReference type="InterPro" id="IPR003675">
    <property type="entry name" value="Rce1/LyrA-like_dom"/>
</dbReference>
<keyword evidence="1" id="KW-0812">Transmembrane</keyword>
<sequence>MLVTKTPDPMESLEENIGNPQKKPFEPIVIAFQQFLVLILGTYVLLPLIATSVVLTVLISKELPSDFPYLDGSTRAEIYKQTTEKFQKEIQSDNKQIYQRYIEVMVKEKPWLLIVDRFIWALCFILPAYFILVRFFKAEYADLSDSFDLKTMFTGAGLGALVFLFVIVFGFFLTKIFGKQTPNEFQEALFKEMKGNRSLLLWSLYSVGLITGIVEEVFFRGFCLKQFQGRGLEIPGLLFTSVVFGLVHYGEQSSISVPILLSFVGMFFGLFYLRTGNIWYSISAHVSYNSIMLLIAYIKGGELQ</sequence>
<protein>
    <submittedName>
        <fullName evidence="3">CAAX protease self-immunity</fullName>
    </submittedName>
</protein>
<dbReference type="GeneID" id="61114006"/>
<dbReference type="GO" id="GO:0004175">
    <property type="term" value="F:endopeptidase activity"/>
    <property type="evidence" value="ECO:0007669"/>
    <property type="project" value="UniProtKB-ARBA"/>
</dbReference>
<evidence type="ECO:0000313" key="4">
    <source>
        <dbReference type="Proteomes" id="UP000001338"/>
    </source>
</evidence>
<dbReference type="Pfam" id="PF02517">
    <property type="entry name" value="Rce1-like"/>
    <property type="match status" value="1"/>
</dbReference>
<feature type="transmembrane region" description="Helical" evidence="1">
    <location>
        <begin position="278"/>
        <end position="298"/>
    </location>
</feature>
<dbReference type="Proteomes" id="UP000001338">
    <property type="component" value="Unassembled WGS sequence"/>
</dbReference>
<comment type="caution">
    <text evidence="3">The sequence shown here is derived from an EMBL/GenBank/DDBJ whole genome shotgun (WGS) entry which is preliminary data.</text>
</comment>
<gene>
    <name evidence="3" type="ORF">LEP1GSC036_4682</name>
</gene>
<proteinExistence type="predicted"/>
<keyword evidence="1" id="KW-0472">Membrane</keyword>
<feature type="transmembrane region" description="Helical" evidence="1">
    <location>
        <begin position="198"/>
        <end position="219"/>
    </location>
</feature>
<keyword evidence="3" id="KW-0645">Protease</keyword>
<dbReference type="GO" id="GO:0080120">
    <property type="term" value="P:CAAX-box protein maturation"/>
    <property type="evidence" value="ECO:0007669"/>
    <property type="project" value="UniProtKB-ARBA"/>
</dbReference>
<organism evidence="3 4">
    <name type="scientific">Leptospira weilii str. 2006001853</name>
    <dbReference type="NCBI Taxonomy" id="1001589"/>
    <lineage>
        <taxon>Bacteria</taxon>
        <taxon>Pseudomonadati</taxon>
        <taxon>Spirochaetota</taxon>
        <taxon>Spirochaetia</taxon>
        <taxon>Leptospirales</taxon>
        <taxon>Leptospiraceae</taxon>
        <taxon>Leptospira</taxon>
    </lineage>
</organism>
<accession>A0A828Z708</accession>
<feature type="transmembrane region" description="Helical" evidence="1">
    <location>
        <begin position="255"/>
        <end position="273"/>
    </location>
</feature>
<feature type="transmembrane region" description="Helical" evidence="1">
    <location>
        <begin position="118"/>
        <end position="136"/>
    </location>
</feature>
<dbReference type="EMBL" id="AFLV02000014">
    <property type="protein sequence ID" value="EKR65742.1"/>
    <property type="molecule type" value="Genomic_DNA"/>
</dbReference>
<reference evidence="3 4" key="1">
    <citation type="submission" date="2012-10" db="EMBL/GenBank/DDBJ databases">
        <authorList>
            <person name="Harkins D.M."/>
            <person name="Durkin A.S."/>
            <person name="Brinkac L.M."/>
            <person name="Haft D.H."/>
            <person name="Selengut J.D."/>
            <person name="Sanka R."/>
            <person name="DePew J."/>
            <person name="Purushe J."/>
            <person name="Whelen A.C."/>
            <person name="Vinetz J.M."/>
            <person name="Sutton G.G."/>
            <person name="Nierman W.C."/>
            <person name="Fouts D.E."/>
        </authorList>
    </citation>
    <scope>NUCLEOTIDE SEQUENCE [LARGE SCALE GENOMIC DNA]</scope>
    <source>
        <strain evidence="3 4">2006001853</strain>
    </source>
</reference>
<dbReference type="PANTHER" id="PTHR39430:SF1">
    <property type="entry name" value="PROTEASE"/>
    <property type="match status" value="1"/>
</dbReference>
<dbReference type="GO" id="GO:0006508">
    <property type="term" value="P:proteolysis"/>
    <property type="evidence" value="ECO:0007669"/>
    <property type="project" value="UniProtKB-KW"/>
</dbReference>
<dbReference type="RefSeq" id="WP_002614424.1">
    <property type="nucleotide sequence ID" value="NZ_AFLV02000014.1"/>
</dbReference>